<dbReference type="EMBL" id="DWWO01000048">
    <property type="protein sequence ID" value="HJC33744.1"/>
    <property type="molecule type" value="Genomic_DNA"/>
</dbReference>
<comment type="caution">
    <text evidence="1">The sequence shown here is derived from an EMBL/GenBank/DDBJ whole genome shotgun (WGS) entry which is preliminary data.</text>
</comment>
<dbReference type="AlphaFoldDB" id="A0A9D2NMQ6"/>
<dbReference type="Gene3D" id="3.40.50.300">
    <property type="entry name" value="P-loop containing nucleotide triphosphate hydrolases"/>
    <property type="match status" value="1"/>
</dbReference>
<organism evidence="1 2">
    <name type="scientific">Candidatus Mediterraneibacter faecipullorum</name>
    <dbReference type="NCBI Taxonomy" id="2838670"/>
    <lineage>
        <taxon>Bacteria</taxon>
        <taxon>Bacillati</taxon>
        <taxon>Bacillota</taxon>
        <taxon>Clostridia</taxon>
        <taxon>Lachnospirales</taxon>
        <taxon>Lachnospiraceae</taxon>
        <taxon>Mediterraneibacter</taxon>
    </lineage>
</organism>
<reference evidence="1" key="2">
    <citation type="submission" date="2021-04" db="EMBL/GenBank/DDBJ databases">
        <authorList>
            <person name="Gilroy R."/>
        </authorList>
    </citation>
    <scope>NUCLEOTIDE SEQUENCE</scope>
    <source>
        <strain evidence="1">ChiW19-954</strain>
    </source>
</reference>
<evidence type="ECO:0000313" key="1">
    <source>
        <dbReference type="EMBL" id="HJC33744.1"/>
    </source>
</evidence>
<keyword evidence="1" id="KW-0418">Kinase</keyword>
<accession>A0A9D2NMQ6</accession>
<dbReference type="GO" id="GO:0016301">
    <property type="term" value="F:kinase activity"/>
    <property type="evidence" value="ECO:0007669"/>
    <property type="project" value="UniProtKB-KW"/>
</dbReference>
<evidence type="ECO:0000313" key="2">
    <source>
        <dbReference type="Proteomes" id="UP000823890"/>
    </source>
</evidence>
<sequence length="55" mass="6530">MDHRRSDNYRYYTRRIWGRAQNYDLTVNTEIGTEAVQNMIRELLEIKLNEAGSPA</sequence>
<gene>
    <name evidence="1" type="ORF">H9758_04030</name>
</gene>
<dbReference type="Proteomes" id="UP000823890">
    <property type="component" value="Unassembled WGS sequence"/>
</dbReference>
<protein>
    <submittedName>
        <fullName evidence="1">Cytidylate kinase-like family protein</fullName>
    </submittedName>
</protein>
<dbReference type="InterPro" id="IPR027417">
    <property type="entry name" value="P-loop_NTPase"/>
</dbReference>
<proteinExistence type="predicted"/>
<reference evidence="1" key="1">
    <citation type="journal article" date="2021" name="PeerJ">
        <title>Extensive microbial diversity within the chicken gut microbiome revealed by metagenomics and culture.</title>
        <authorList>
            <person name="Gilroy R."/>
            <person name="Ravi A."/>
            <person name="Getino M."/>
            <person name="Pursley I."/>
            <person name="Horton D.L."/>
            <person name="Alikhan N.F."/>
            <person name="Baker D."/>
            <person name="Gharbi K."/>
            <person name="Hall N."/>
            <person name="Watson M."/>
            <person name="Adriaenssens E.M."/>
            <person name="Foster-Nyarko E."/>
            <person name="Jarju S."/>
            <person name="Secka A."/>
            <person name="Antonio M."/>
            <person name="Oren A."/>
            <person name="Chaudhuri R.R."/>
            <person name="La Ragione R."/>
            <person name="Hildebrand F."/>
            <person name="Pallen M.J."/>
        </authorList>
    </citation>
    <scope>NUCLEOTIDE SEQUENCE</scope>
    <source>
        <strain evidence="1">ChiW19-954</strain>
    </source>
</reference>
<keyword evidence="1" id="KW-0808">Transferase</keyword>
<name>A0A9D2NMQ6_9FIRM</name>